<dbReference type="Pfam" id="PF03358">
    <property type="entry name" value="FMN_red"/>
    <property type="match status" value="1"/>
</dbReference>
<dbReference type="GO" id="GO:0016491">
    <property type="term" value="F:oxidoreductase activity"/>
    <property type="evidence" value="ECO:0007669"/>
    <property type="project" value="InterPro"/>
</dbReference>
<dbReference type="OrthoDB" id="9812295at2"/>
<evidence type="ECO:0000259" key="1">
    <source>
        <dbReference type="Pfam" id="PF03358"/>
    </source>
</evidence>
<name>A0A1S1Q5L2_9ACTN</name>
<dbReference type="InterPro" id="IPR029039">
    <property type="entry name" value="Flavoprotein-like_sf"/>
</dbReference>
<dbReference type="GO" id="GO:0005829">
    <property type="term" value="C:cytosol"/>
    <property type="evidence" value="ECO:0007669"/>
    <property type="project" value="TreeGrafter"/>
</dbReference>
<reference evidence="3" key="1">
    <citation type="submission" date="2016-07" db="EMBL/GenBank/DDBJ databases">
        <title>Frankia sp. NRRL B-16219 Genome sequencing.</title>
        <authorList>
            <person name="Ghodhbane-Gtari F."/>
            <person name="Swanson E."/>
            <person name="Gueddou A."/>
            <person name="Louati M."/>
            <person name="Nouioui I."/>
            <person name="Hezbri K."/>
            <person name="Abebe-Akele F."/>
            <person name="Simpson S."/>
            <person name="Morris K."/>
            <person name="Thomas K."/>
            <person name="Gtari M."/>
            <person name="Tisa L.S."/>
        </authorList>
    </citation>
    <scope>NUCLEOTIDE SEQUENCE [LARGE SCALE GENOMIC DNA]</scope>
    <source>
        <strain evidence="3">NRRL B-16219</strain>
    </source>
</reference>
<dbReference type="PANTHER" id="PTHR30543">
    <property type="entry name" value="CHROMATE REDUCTASE"/>
    <property type="match status" value="1"/>
</dbReference>
<dbReference type="SUPFAM" id="SSF52218">
    <property type="entry name" value="Flavoproteins"/>
    <property type="match status" value="1"/>
</dbReference>
<proteinExistence type="predicted"/>
<dbReference type="PANTHER" id="PTHR30543:SF21">
    <property type="entry name" value="NAD(P)H-DEPENDENT FMN REDUCTASE LOT6"/>
    <property type="match status" value="1"/>
</dbReference>
<protein>
    <submittedName>
        <fullName evidence="2">NADPH-dependent FMN reductase</fullName>
    </submittedName>
</protein>
<dbReference type="EMBL" id="MAXA01000213">
    <property type="protein sequence ID" value="OHV28402.1"/>
    <property type="molecule type" value="Genomic_DNA"/>
</dbReference>
<comment type="caution">
    <text evidence="2">The sequence shown here is derived from an EMBL/GenBank/DDBJ whole genome shotgun (WGS) entry which is preliminary data.</text>
</comment>
<evidence type="ECO:0000313" key="2">
    <source>
        <dbReference type="EMBL" id="OHV28402.1"/>
    </source>
</evidence>
<keyword evidence="3" id="KW-1185">Reference proteome</keyword>
<dbReference type="Gene3D" id="3.40.50.360">
    <property type="match status" value="1"/>
</dbReference>
<dbReference type="InterPro" id="IPR005025">
    <property type="entry name" value="FMN_Rdtase-like_dom"/>
</dbReference>
<dbReference type="Proteomes" id="UP000179769">
    <property type="component" value="Unassembled WGS sequence"/>
</dbReference>
<accession>A0A1S1Q5L2</accession>
<sequence>MTPLRVAVVLASVRAGRFGPVVAGWFARRAGQRPDVTVDVVDLAGIAGIGGANTAVVDTAAVDPMTWESFADRVGAADAVVIVTPEYNHSFPGPLKTAVDALGPQWHAKPVAFVAYGGMSGGLRAVEALRVVFAELHAVTIRDTVSFHNAWSRFGADGEPLDPGPVDGAATALLDQLCWWGSALRDKRRTHPYQR</sequence>
<dbReference type="InterPro" id="IPR050712">
    <property type="entry name" value="NAD(P)H-dep_reductase"/>
</dbReference>
<organism evidence="2 3">
    <name type="scientific">Parafrankia soli</name>
    <dbReference type="NCBI Taxonomy" id="2599596"/>
    <lineage>
        <taxon>Bacteria</taxon>
        <taxon>Bacillati</taxon>
        <taxon>Actinomycetota</taxon>
        <taxon>Actinomycetes</taxon>
        <taxon>Frankiales</taxon>
        <taxon>Frankiaceae</taxon>
        <taxon>Parafrankia</taxon>
    </lineage>
</organism>
<gene>
    <name evidence="2" type="ORF">BBK14_03750</name>
</gene>
<feature type="domain" description="NADPH-dependent FMN reductase-like" evidence="1">
    <location>
        <begin position="5"/>
        <end position="151"/>
    </location>
</feature>
<dbReference type="GO" id="GO:0010181">
    <property type="term" value="F:FMN binding"/>
    <property type="evidence" value="ECO:0007669"/>
    <property type="project" value="TreeGrafter"/>
</dbReference>
<evidence type="ECO:0000313" key="3">
    <source>
        <dbReference type="Proteomes" id="UP000179769"/>
    </source>
</evidence>
<dbReference type="AlphaFoldDB" id="A0A1S1Q5L2"/>